<name>A0ABD3NP29_9STRA</name>
<dbReference type="Pfam" id="PF01590">
    <property type="entry name" value="GAF"/>
    <property type="match status" value="1"/>
</dbReference>
<accession>A0ABD3NP29</accession>
<evidence type="ECO:0000313" key="4">
    <source>
        <dbReference type="Proteomes" id="UP001516023"/>
    </source>
</evidence>
<feature type="domain" description="GAF" evidence="2">
    <location>
        <begin position="155"/>
        <end position="323"/>
    </location>
</feature>
<protein>
    <recommendedName>
        <fullName evidence="2">GAF domain-containing protein</fullName>
    </recommendedName>
</protein>
<feature type="compositionally biased region" description="Basic residues" evidence="1">
    <location>
        <begin position="404"/>
        <end position="413"/>
    </location>
</feature>
<dbReference type="InterPro" id="IPR003018">
    <property type="entry name" value="GAF"/>
</dbReference>
<dbReference type="AlphaFoldDB" id="A0ABD3NP29"/>
<keyword evidence="4" id="KW-1185">Reference proteome</keyword>
<feature type="region of interest" description="Disordered" evidence="1">
    <location>
        <begin position="42"/>
        <end position="82"/>
    </location>
</feature>
<comment type="caution">
    <text evidence="3">The sequence shown here is derived from an EMBL/GenBank/DDBJ whole genome shotgun (WGS) entry which is preliminary data.</text>
</comment>
<organism evidence="3 4">
    <name type="scientific">Cyclotella cryptica</name>
    <dbReference type="NCBI Taxonomy" id="29204"/>
    <lineage>
        <taxon>Eukaryota</taxon>
        <taxon>Sar</taxon>
        <taxon>Stramenopiles</taxon>
        <taxon>Ochrophyta</taxon>
        <taxon>Bacillariophyta</taxon>
        <taxon>Coscinodiscophyceae</taxon>
        <taxon>Thalassiosirophycidae</taxon>
        <taxon>Stephanodiscales</taxon>
        <taxon>Stephanodiscaceae</taxon>
        <taxon>Cyclotella</taxon>
    </lineage>
</organism>
<evidence type="ECO:0000313" key="3">
    <source>
        <dbReference type="EMBL" id="KAL3777800.1"/>
    </source>
</evidence>
<dbReference type="EMBL" id="JABMIG020000442">
    <property type="protein sequence ID" value="KAL3777800.1"/>
    <property type="molecule type" value="Genomic_DNA"/>
</dbReference>
<dbReference type="InterPro" id="IPR029016">
    <property type="entry name" value="GAF-like_dom_sf"/>
</dbReference>
<feature type="compositionally biased region" description="Polar residues" evidence="1">
    <location>
        <begin position="364"/>
        <end position="374"/>
    </location>
</feature>
<dbReference type="Proteomes" id="UP001516023">
    <property type="component" value="Unassembled WGS sequence"/>
</dbReference>
<sequence length="450" mass="50770">MERESRNAIALTISPNDKFKCNYDNGELIDKWTSSFLAEFERPKATPKSKSPKPRIVFGRTTHPQNHEETRPRTGAYPPGSCPKPRFSLFAGTKLSHNRAMETLKQRETIMAPKFKGPQIYNFKIDLSKAREKRKRQLQYSREVASGAKSQKQREIDSITRIVVQGFRKLIDCERCALFLMDEATNDLYFKPVGDSDHSHARLKAIRFPASSGVAGWVASNKMMCNIKNAYHDIRFNPEIDKVTGFRTRTILCYPVLSSSNDLLGVIQMVNKKKGDAKELRDSAKKKKSDDQNKDTRYVFLLRALSLACKCLVSLSSFGTSFVSLGKCCAEVSKSLEEIFHLGDKPSNSEDGMNQMPDDTTFLMNTNIPNSNVLQGAGRDTSHEDDTSLDQTEESSKSSQLLKRGTRSRRRRSSSGSLAQFVRRSSSERPSVISTELGVNEAMQKFQFRS</sequence>
<dbReference type="SMART" id="SM00065">
    <property type="entry name" value="GAF"/>
    <property type="match status" value="1"/>
</dbReference>
<evidence type="ECO:0000256" key="1">
    <source>
        <dbReference type="SAM" id="MobiDB-lite"/>
    </source>
</evidence>
<feature type="region of interest" description="Disordered" evidence="1">
    <location>
        <begin position="364"/>
        <end position="433"/>
    </location>
</feature>
<evidence type="ECO:0000259" key="2">
    <source>
        <dbReference type="SMART" id="SM00065"/>
    </source>
</evidence>
<proteinExistence type="predicted"/>
<dbReference type="SUPFAM" id="SSF55781">
    <property type="entry name" value="GAF domain-like"/>
    <property type="match status" value="1"/>
</dbReference>
<reference evidence="3 4" key="1">
    <citation type="journal article" date="2020" name="G3 (Bethesda)">
        <title>Improved Reference Genome for Cyclotella cryptica CCMP332, a Model for Cell Wall Morphogenesis, Salinity Adaptation, and Lipid Production in Diatoms (Bacillariophyta).</title>
        <authorList>
            <person name="Roberts W.R."/>
            <person name="Downey K.M."/>
            <person name="Ruck E.C."/>
            <person name="Traller J.C."/>
            <person name="Alverson A.J."/>
        </authorList>
    </citation>
    <scope>NUCLEOTIDE SEQUENCE [LARGE SCALE GENOMIC DNA]</scope>
    <source>
        <strain evidence="3 4">CCMP332</strain>
    </source>
</reference>
<gene>
    <name evidence="3" type="ORF">HJC23_003573</name>
</gene>
<dbReference type="Gene3D" id="3.30.450.40">
    <property type="match status" value="1"/>
</dbReference>